<dbReference type="InterPro" id="IPR011009">
    <property type="entry name" value="Kinase-like_dom_sf"/>
</dbReference>
<dbReference type="OrthoDB" id="3271139at2759"/>
<feature type="region of interest" description="Disordered" evidence="1">
    <location>
        <begin position="771"/>
        <end position="909"/>
    </location>
</feature>
<dbReference type="InterPro" id="IPR008266">
    <property type="entry name" value="Tyr_kinase_AS"/>
</dbReference>
<evidence type="ECO:0000259" key="2">
    <source>
        <dbReference type="Pfam" id="PF17667"/>
    </source>
</evidence>
<evidence type="ECO:0000313" key="4">
    <source>
        <dbReference type="Proteomes" id="UP000320762"/>
    </source>
</evidence>
<evidence type="ECO:0000256" key="1">
    <source>
        <dbReference type="SAM" id="MobiDB-lite"/>
    </source>
</evidence>
<feature type="compositionally biased region" description="Basic and acidic residues" evidence="1">
    <location>
        <begin position="889"/>
        <end position="909"/>
    </location>
</feature>
<comment type="caution">
    <text evidence="3">The sequence shown here is derived from an EMBL/GenBank/DDBJ whole genome shotgun (WGS) entry which is preliminary data.</text>
</comment>
<feature type="compositionally biased region" description="Basic and acidic residues" evidence="1">
    <location>
        <begin position="807"/>
        <end position="818"/>
    </location>
</feature>
<protein>
    <recommendedName>
        <fullName evidence="2">Fungal-type protein kinase domain-containing protein</fullName>
    </recommendedName>
</protein>
<dbReference type="SUPFAM" id="SSF56112">
    <property type="entry name" value="Protein kinase-like (PK-like)"/>
    <property type="match status" value="1"/>
</dbReference>
<dbReference type="Pfam" id="PF17667">
    <property type="entry name" value="Pkinase_fungal"/>
    <property type="match status" value="1"/>
</dbReference>
<accession>A0A550CC37</accession>
<sequence>MTMGSVNVENLHLGRLRYRDSAAHRGRTRVCGMHAFYNTYLSGWQRPPDKDLDTLVDTLKKNRTIKGRPSHWADLECLTKLHEESTAKSRSANEDAHFARLEKVVEKILSTAERIFPERFSSDKRTTQFMCRPLKTTASEVQGSSHRIDAIFVRKNSSYPRALPGGVVSQDGRMYVDGKVLTADLTDTGEFKLGITDKDIIDNEMKTFGHAGHAFYNDVGRAAVLSFTIERTFMRIWYHTRSHTGVCRVFDINKEPHWFVLFVLANTYAPLSVLGFDPTVRRVLDIGGRLQYQFDIYNAESAKFTTYQTTRVLDDSSAIELYSRAMRVFEVNLVLKNAALAKDRLLSCIPEVLRDYWVYSDVKDEGKIQRDITGRLEKLPGWDDIRDHFMGIEEDGMVRYPPAASESPSSVPRPPDVNKVYEFLHHENPKNDGPSKKILEASAEVRTVEARDGVATPAPQAAGDPLLNLHAKKHCRTVYKQLCIDLYKVCKPALYFHALSQVVKILCYLKRALYLHRDVSPGNFLLHHSSGGLELPLRFTAADLEQWITLVSDLEYARPYDGGTGHDPLTGTPHFIAIEVQAQMHSFLPQAGNKIDFTRPDVHPASKCFAYNYYHDLESALWMALHFAFRKMPKSKVGTLTSGVPTEALLNRHASELFVDDLRGSATRAKCLEKEQQMLMLAQTLVAIYGRESPMLKILELLIEMRDAYRRLEDSEDIPLKKLDNGRQIFKDHLFLDDIYHKMEATFREISNAYLGDAEEYVWVPTPPKKEEEPVRFTSVPPAAPAAPARRRSQRGRAPVVQASTSTDHDEMHVDDSRPVTPTLVAPRSGRGKKATRASAEDAPAPSLGSRKRTASNAGAEPPAPAKRSRTTARSGTRQSARIQAQKTKSAELEAAKQRTRESARAKKS</sequence>
<dbReference type="InterPro" id="IPR040976">
    <property type="entry name" value="Pkinase_fungal"/>
</dbReference>
<proteinExistence type="predicted"/>
<dbReference type="PROSITE" id="PS00109">
    <property type="entry name" value="PROTEIN_KINASE_TYR"/>
    <property type="match status" value="1"/>
</dbReference>
<feature type="compositionally biased region" description="Polar residues" evidence="1">
    <location>
        <begin position="872"/>
        <end position="888"/>
    </location>
</feature>
<evidence type="ECO:0000313" key="3">
    <source>
        <dbReference type="EMBL" id="TRM62357.1"/>
    </source>
</evidence>
<dbReference type="GO" id="GO:0004672">
    <property type="term" value="F:protein kinase activity"/>
    <property type="evidence" value="ECO:0007669"/>
    <property type="project" value="InterPro"/>
</dbReference>
<dbReference type="AlphaFoldDB" id="A0A550CC37"/>
<name>A0A550CC37_9AGAR</name>
<dbReference type="Gene3D" id="1.10.510.10">
    <property type="entry name" value="Transferase(Phosphotransferase) domain 1"/>
    <property type="match status" value="1"/>
</dbReference>
<reference evidence="3 4" key="1">
    <citation type="journal article" date="2019" name="New Phytol.">
        <title>Comparative genomics reveals unique wood-decay strategies and fruiting body development in the Schizophyllaceae.</title>
        <authorList>
            <person name="Almasi E."/>
            <person name="Sahu N."/>
            <person name="Krizsan K."/>
            <person name="Balint B."/>
            <person name="Kovacs G.M."/>
            <person name="Kiss B."/>
            <person name="Cseklye J."/>
            <person name="Drula E."/>
            <person name="Henrissat B."/>
            <person name="Nagy I."/>
            <person name="Chovatia M."/>
            <person name="Adam C."/>
            <person name="LaButti K."/>
            <person name="Lipzen A."/>
            <person name="Riley R."/>
            <person name="Grigoriev I.V."/>
            <person name="Nagy L.G."/>
        </authorList>
    </citation>
    <scope>NUCLEOTIDE SEQUENCE [LARGE SCALE GENOMIC DNA]</scope>
    <source>
        <strain evidence="3 4">NL-1724</strain>
    </source>
</reference>
<gene>
    <name evidence="3" type="ORF">BD626DRAFT_631072</name>
</gene>
<keyword evidence="4" id="KW-1185">Reference proteome</keyword>
<feature type="domain" description="Fungal-type protein kinase" evidence="2">
    <location>
        <begin position="188"/>
        <end position="625"/>
    </location>
</feature>
<dbReference type="Proteomes" id="UP000320762">
    <property type="component" value="Unassembled WGS sequence"/>
</dbReference>
<organism evidence="3 4">
    <name type="scientific">Schizophyllum amplum</name>
    <dbReference type="NCBI Taxonomy" id="97359"/>
    <lineage>
        <taxon>Eukaryota</taxon>
        <taxon>Fungi</taxon>
        <taxon>Dikarya</taxon>
        <taxon>Basidiomycota</taxon>
        <taxon>Agaricomycotina</taxon>
        <taxon>Agaricomycetes</taxon>
        <taxon>Agaricomycetidae</taxon>
        <taxon>Agaricales</taxon>
        <taxon>Schizophyllaceae</taxon>
        <taxon>Schizophyllum</taxon>
    </lineage>
</organism>
<dbReference type="EMBL" id="VDMD01000013">
    <property type="protein sequence ID" value="TRM62357.1"/>
    <property type="molecule type" value="Genomic_DNA"/>
</dbReference>
<dbReference type="STRING" id="97359.A0A550CC37"/>